<protein>
    <recommendedName>
        <fullName evidence="4">C2H2-type domain-containing protein</fullName>
    </recommendedName>
</protein>
<feature type="region of interest" description="Disordered" evidence="1">
    <location>
        <begin position="56"/>
        <end position="77"/>
    </location>
</feature>
<sequence length="341" mass="37603">MLMNHHDDHHIDLVVPDDRDVQWLLYERFLYETPGPVEQVETSSLGGTGLCDTTTSTAGRHCDVPPASGSDGDDLPQHMSASFTDILILDRPEVPPYGAHCNSGPSSTAAGTDCEASSVDDTPSDCDFESSSPSSVDATSTKPSSPSSDRPYRHSCGCGQSFLDVDQLTYVPAVLFNLDSRVDHIIIVHHHGMPPPYPCDSCDNCKRQQGNNRTGAPRFHTRKDLRRHLEATSAHPSALVGCRCGRWFRRDKMAPHLRKATPCRGALPFRCPCGHEVDSRAPDAEAMIGLHSKIRTTTPSGNDDDDNNDDDDDKEDDYERNGARELIPTNHRVDKRHVRLL</sequence>
<gene>
    <name evidence="2" type="ORF">O9K51_08789</name>
</gene>
<feature type="compositionally biased region" description="Polar residues" evidence="1">
    <location>
        <begin position="136"/>
        <end position="148"/>
    </location>
</feature>
<dbReference type="EMBL" id="JAQHRD010000008">
    <property type="protein sequence ID" value="KAJ6438198.1"/>
    <property type="molecule type" value="Genomic_DNA"/>
</dbReference>
<feature type="region of interest" description="Disordered" evidence="1">
    <location>
        <begin position="97"/>
        <end position="152"/>
    </location>
</feature>
<name>A0AB34FGT2_9HYPO</name>
<organism evidence="2 3">
    <name type="scientific">Purpureocillium lavendulum</name>
    <dbReference type="NCBI Taxonomy" id="1247861"/>
    <lineage>
        <taxon>Eukaryota</taxon>
        <taxon>Fungi</taxon>
        <taxon>Dikarya</taxon>
        <taxon>Ascomycota</taxon>
        <taxon>Pezizomycotina</taxon>
        <taxon>Sordariomycetes</taxon>
        <taxon>Hypocreomycetidae</taxon>
        <taxon>Hypocreales</taxon>
        <taxon>Ophiocordycipitaceae</taxon>
        <taxon>Purpureocillium</taxon>
    </lineage>
</organism>
<accession>A0AB34FGT2</accession>
<dbReference type="Proteomes" id="UP001163105">
    <property type="component" value="Unassembled WGS sequence"/>
</dbReference>
<feature type="compositionally biased region" description="Acidic residues" evidence="1">
    <location>
        <begin position="302"/>
        <end position="316"/>
    </location>
</feature>
<evidence type="ECO:0008006" key="4">
    <source>
        <dbReference type="Google" id="ProtNLM"/>
    </source>
</evidence>
<keyword evidence="3" id="KW-1185">Reference proteome</keyword>
<feature type="region of interest" description="Disordered" evidence="1">
    <location>
        <begin position="292"/>
        <end position="330"/>
    </location>
</feature>
<dbReference type="AlphaFoldDB" id="A0AB34FGT2"/>
<evidence type="ECO:0000313" key="2">
    <source>
        <dbReference type="EMBL" id="KAJ6438198.1"/>
    </source>
</evidence>
<reference evidence="2" key="1">
    <citation type="submission" date="2023-01" db="EMBL/GenBank/DDBJ databases">
        <title>The growth and conidiation of Purpureocillium lavendulum are regulated by nitrogen source and histone H3K14 acetylation.</title>
        <authorList>
            <person name="Tang P."/>
            <person name="Han J."/>
            <person name="Zhang C."/>
            <person name="Tang P."/>
            <person name="Qi F."/>
            <person name="Zhang K."/>
            <person name="Liang L."/>
        </authorList>
    </citation>
    <scope>NUCLEOTIDE SEQUENCE</scope>
    <source>
        <strain evidence="2">YMF1.00683</strain>
    </source>
</reference>
<evidence type="ECO:0000313" key="3">
    <source>
        <dbReference type="Proteomes" id="UP001163105"/>
    </source>
</evidence>
<comment type="caution">
    <text evidence="2">The sequence shown here is derived from an EMBL/GenBank/DDBJ whole genome shotgun (WGS) entry which is preliminary data.</text>
</comment>
<proteinExistence type="predicted"/>
<evidence type="ECO:0000256" key="1">
    <source>
        <dbReference type="SAM" id="MobiDB-lite"/>
    </source>
</evidence>